<keyword evidence="7" id="KW-0175">Coiled coil</keyword>
<evidence type="ECO:0000256" key="5">
    <source>
        <dbReference type="ARBA" id="ARBA00023296"/>
    </source>
</evidence>
<feature type="domain" description="Rhamnogalacturonase A/B/Epimerase-like pectate lyase" evidence="8">
    <location>
        <begin position="295"/>
        <end position="497"/>
    </location>
</feature>
<dbReference type="InterPro" id="IPR012334">
    <property type="entry name" value="Pectin_lyas_fold"/>
</dbReference>
<feature type="coiled-coil region" evidence="7">
    <location>
        <begin position="235"/>
        <end position="272"/>
    </location>
</feature>
<keyword evidence="2" id="KW-1235">Degradation of host cell envelope components during virus entry</keyword>
<keyword evidence="6" id="KW-1238">Degradation of host capsule during virus entry</keyword>
<comment type="subcellular location">
    <subcellularLocation>
        <location evidence="1">Virion</location>
    </subcellularLocation>
</comment>
<evidence type="ECO:0000256" key="1">
    <source>
        <dbReference type="ARBA" id="ARBA00004328"/>
    </source>
</evidence>
<dbReference type="SUPFAM" id="SSF51126">
    <property type="entry name" value="Pectin lyase-like"/>
    <property type="match status" value="2"/>
</dbReference>
<reference evidence="9 10" key="1">
    <citation type="submission" date="2020-07" db="EMBL/GenBank/DDBJ databases">
        <authorList>
            <person name="Shneider M.M."/>
            <person name="Timoshina O.V."/>
            <person name="Mikhailova Y.V."/>
            <person name="Shelenkov A.A."/>
            <person name="Yanushevich Y."/>
            <person name="Shagin D.A."/>
            <person name="Popova A.V."/>
            <person name="Miroshnikov K.A."/>
        </authorList>
    </citation>
    <scope>NUCLEOTIDE SEQUENCE [LARGE SCALE GENOMIC DNA]</scope>
</reference>
<organism evidence="9 10">
    <name type="scientific">Acinetobacter phage vB_AbaP_APK81</name>
    <dbReference type="NCBI Taxonomy" id="2759217"/>
    <lineage>
        <taxon>Viruses</taxon>
        <taxon>Duplodnaviria</taxon>
        <taxon>Heunggongvirae</taxon>
        <taxon>Uroviricota</taxon>
        <taxon>Caudoviricetes</taxon>
        <taxon>Autographivirales</taxon>
        <taxon>Autoscriptoviridae</taxon>
        <taxon>Beijerinckvirinae</taxon>
        <taxon>Friunavirus</taxon>
        <taxon>Friunavirus APK81</taxon>
    </lineage>
</organism>
<proteinExistence type="predicted"/>
<accession>A0A7G9VYK3</accession>
<dbReference type="InterPro" id="IPR011050">
    <property type="entry name" value="Pectin_lyase_fold/virulence"/>
</dbReference>
<dbReference type="EMBL" id="MT741944">
    <property type="protein sequence ID" value="QNO11418.1"/>
    <property type="molecule type" value="Genomic_DNA"/>
</dbReference>
<keyword evidence="4" id="KW-0946">Virion</keyword>
<keyword evidence="10" id="KW-1185">Reference proteome</keyword>
<dbReference type="Pfam" id="PF12708">
    <property type="entry name" value="Pect-lyase_RHGA_epim"/>
    <property type="match status" value="1"/>
</dbReference>
<gene>
    <name evidence="9" type="ORF">APK81_49</name>
</gene>
<evidence type="ECO:0000256" key="3">
    <source>
        <dbReference type="ARBA" id="ARBA00022732"/>
    </source>
</evidence>
<evidence type="ECO:0000256" key="2">
    <source>
        <dbReference type="ARBA" id="ARBA00022717"/>
    </source>
</evidence>
<protein>
    <submittedName>
        <fullName evidence="9">Tailspike protein</fullName>
    </submittedName>
</protein>
<dbReference type="GO" id="GO:0098996">
    <property type="term" value="P:symbiont entry into host cell via disruption of host cell glycocalyx"/>
    <property type="evidence" value="ECO:0007669"/>
    <property type="project" value="UniProtKB-KW"/>
</dbReference>
<evidence type="ECO:0000259" key="8">
    <source>
        <dbReference type="Pfam" id="PF12708"/>
    </source>
</evidence>
<name>A0A7G9VYK3_9CAUD</name>
<evidence type="ECO:0000313" key="9">
    <source>
        <dbReference type="EMBL" id="QNO11418.1"/>
    </source>
</evidence>
<keyword evidence="5" id="KW-1160">Virus entry into host cell</keyword>
<evidence type="ECO:0000256" key="7">
    <source>
        <dbReference type="SAM" id="Coils"/>
    </source>
</evidence>
<dbReference type="Gene3D" id="2.160.20.10">
    <property type="entry name" value="Single-stranded right-handed beta-helix, Pectin lyase-like"/>
    <property type="match status" value="2"/>
</dbReference>
<evidence type="ECO:0000313" key="10">
    <source>
        <dbReference type="Proteomes" id="UP000516107"/>
    </source>
</evidence>
<dbReference type="GO" id="GO:0098994">
    <property type="term" value="P:symbiont entry into host cell via disruption of host cell envelope"/>
    <property type="evidence" value="ECO:0007669"/>
    <property type="project" value="UniProtKB-KW"/>
</dbReference>
<keyword evidence="3" id="KW-1227">Viral tail protein</keyword>
<evidence type="ECO:0000256" key="6">
    <source>
        <dbReference type="ARBA" id="ARBA00035731"/>
    </source>
</evidence>
<sequence>MNILRSFTETVVTTPTDTFSISFEYDEKYDAVHVFLNDVAVEDLGYTVSQVNAVTLKIEPAIPEGTVRIERETDIDKMKYIFDAGALFIDQNVDADFRQIVHSQQEVRDGFIKLRGDVLPLVHGLQEALQQAQEASEAAQEAATAAEEAAQQTRMAEKVIDKSGLTQQQINDAWLTVENFGAKGDGVTDDSAAFQAYCDSPFTGANIRLLPSSSLRKKEVRDGFIKLRGDVLPLVHGLQEALQQAQEASEAAQEAATAAEEAATAAEEAAQQTRMAEKVIDKSGLTQQQINDAWLTVENFGAKGDGVTDDSAAFQAYCDSPFTGANIRLANRRAVYIIKKQVDCKGKGIVGNGFGKQSQAAYDLSSIRVMEGDYTNSNADLADIAFINVGAEVRNLQFVSSKLGTISGINVSGYNTTINNVNFTGFKNQVHVVGASVRFSVSDLTSIGAANAGFYFRDKQSDQSTTAYFNQCSWQWGNKAVVFEKEAYGCVFRDNIVEYMDGGFEASVFSNCIFEGNWCESTRSGNAIDWIVNTSYQQLFNCKFGVNYIRAPWLDRTNPNDIAGSNSAGGIQAKNSSVAVTGATGAKIRLNTNGLSTGFADWFGVSNSPLSSRALLLTTQDRASGSNYDTPIVIAAPNGCLWERNRSATDYTPVTKRRLIGANADNTAAYYGVDTYTKRVRKWSTFEHTTNTSGQFLAPIMLTYDSTATTQQVNAGWSITKEAGTTGIYILQRTASTVAPLANPNFVVGGIFTGSITGTLAAVSYSLQAIETYSGSWTVYKEAAGFKIAFRDQDGALVNVNRFTAMFTVVSGF</sequence>
<dbReference type="GO" id="GO:0098015">
    <property type="term" value="C:virus tail"/>
    <property type="evidence" value="ECO:0007669"/>
    <property type="project" value="UniProtKB-KW"/>
</dbReference>
<dbReference type="SMR" id="A0A7G9VYK3"/>
<dbReference type="InterPro" id="IPR024535">
    <property type="entry name" value="RHGA/B-epi-like_pectate_lyase"/>
</dbReference>
<dbReference type="Proteomes" id="UP000516107">
    <property type="component" value="Segment"/>
</dbReference>
<evidence type="ECO:0000256" key="4">
    <source>
        <dbReference type="ARBA" id="ARBA00022844"/>
    </source>
</evidence>
<feature type="coiled-coil region" evidence="7">
    <location>
        <begin position="122"/>
        <end position="152"/>
    </location>
</feature>